<protein>
    <submittedName>
        <fullName evidence="2">Uncharacterized protein</fullName>
    </submittedName>
</protein>
<proteinExistence type="predicted"/>
<evidence type="ECO:0000313" key="3">
    <source>
        <dbReference type="Proteomes" id="UP000054985"/>
    </source>
</evidence>
<dbReference type="STRING" id="39962.Lmor_0463"/>
<sequence>MLVTKALESMHASLAVAEYFAKSAENTKKQLEAICVIPKVDFIKNLSKNIKINSPSFNAPTDLQNFISASQTRQKLLSDYEPENFSKTQLNIDLPSKTQKEPPPVNLFILNITAPSSEKKEVINKCNRQSSNPPKTKKSEQKLKDMISAINELIITAQKHNIFIDKNKMPTPKKGFIIILKKLYPKIFNTSPSTIAENYLSCTEFKFQNGVKGNKCEDLKRLQALFG</sequence>
<dbReference type="RefSeq" id="WP_028383235.1">
    <property type="nucleotide sequence ID" value="NZ_CAAAJG010000063.1"/>
</dbReference>
<dbReference type="Proteomes" id="UP000254040">
    <property type="component" value="Unassembled WGS sequence"/>
</dbReference>
<keyword evidence="3" id="KW-1185">Reference proteome</keyword>
<evidence type="ECO:0000313" key="4">
    <source>
        <dbReference type="Proteomes" id="UP000254040"/>
    </source>
</evidence>
<dbReference type="AlphaFoldDB" id="A0A378JSP4"/>
<reference evidence="2 4" key="2">
    <citation type="submission" date="2018-06" db="EMBL/GenBank/DDBJ databases">
        <authorList>
            <consortium name="Pathogen Informatics"/>
            <person name="Doyle S."/>
        </authorList>
    </citation>
    <scope>NUCLEOTIDE SEQUENCE [LARGE SCALE GENOMIC DNA]</scope>
    <source>
        <strain evidence="2 4">NCTC12239</strain>
    </source>
</reference>
<dbReference type="Proteomes" id="UP000054985">
    <property type="component" value="Unassembled WGS sequence"/>
</dbReference>
<organism evidence="2 4">
    <name type="scientific">Legionella moravica</name>
    <dbReference type="NCBI Taxonomy" id="39962"/>
    <lineage>
        <taxon>Bacteria</taxon>
        <taxon>Pseudomonadati</taxon>
        <taxon>Pseudomonadota</taxon>
        <taxon>Gammaproteobacteria</taxon>
        <taxon>Legionellales</taxon>
        <taxon>Legionellaceae</taxon>
        <taxon>Legionella</taxon>
    </lineage>
</organism>
<name>A0A378JSP4_9GAMM</name>
<dbReference type="EMBL" id="LNYN01000012">
    <property type="protein sequence ID" value="KTD37600.1"/>
    <property type="molecule type" value="Genomic_DNA"/>
</dbReference>
<evidence type="ECO:0000313" key="2">
    <source>
        <dbReference type="EMBL" id="STX61663.1"/>
    </source>
</evidence>
<dbReference type="EMBL" id="UGOG01000001">
    <property type="protein sequence ID" value="STX61663.1"/>
    <property type="molecule type" value="Genomic_DNA"/>
</dbReference>
<reference evidence="1 3" key="1">
    <citation type="submission" date="2015-11" db="EMBL/GenBank/DDBJ databases">
        <title>Genomic analysis of 38 Legionella species identifies large and diverse effector repertoires.</title>
        <authorList>
            <person name="Burstein D."/>
            <person name="Amaro F."/>
            <person name="Zusman T."/>
            <person name="Lifshitz Z."/>
            <person name="Cohen O."/>
            <person name="Gilbert J.A."/>
            <person name="Pupko T."/>
            <person name="Shuman H.A."/>
            <person name="Segal G."/>
        </authorList>
    </citation>
    <scope>NUCLEOTIDE SEQUENCE [LARGE SCALE GENOMIC DNA]</scope>
    <source>
        <strain evidence="1 3">ATCC 43877</strain>
    </source>
</reference>
<accession>A0A378JSP4</accession>
<gene>
    <name evidence="1" type="ORF">Lmor_0463</name>
    <name evidence="2" type="ORF">NCTC12239_00580</name>
</gene>
<evidence type="ECO:0000313" key="1">
    <source>
        <dbReference type="EMBL" id="KTD37600.1"/>
    </source>
</evidence>